<dbReference type="AlphaFoldDB" id="A0A1G4WBM9"/>
<feature type="transmembrane region" description="Helical" evidence="2">
    <location>
        <begin position="279"/>
        <end position="298"/>
    </location>
</feature>
<evidence type="ECO:0008006" key="5">
    <source>
        <dbReference type="Google" id="ProtNLM"/>
    </source>
</evidence>
<keyword evidence="2" id="KW-1133">Transmembrane helix</keyword>
<feature type="transmembrane region" description="Helical" evidence="2">
    <location>
        <begin position="68"/>
        <end position="91"/>
    </location>
</feature>
<feature type="transmembrane region" description="Helical" evidence="2">
    <location>
        <begin position="130"/>
        <end position="156"/>
    </location>
</feature>
<dbReference type="Proteomes" id="UP000199707">
    <property type="component" value="Unassembled WGS sequence"/>
</dbReference>
<dbReference type="EMBL" id="FMUB01000005">
    <property type="protein sequence ID" value="SCX19978.1"/>
    <property type="molecule type" value="Genomic_DNA"/>
</dbReference>
<feature type="transmembrane region" description="Helical" evidence="2">
    <location>
        <begin position="163"/>
        <end position="186"/>
    </location>
</feature>
<feature type="compositionally biased region" description="Polar residues" evidence="1">
    <location>
        <begin position="389"/>
        <end position="400"/>
    </location>
</feature>
<reference evidence="4" key="1">
    <citation type="submission" date="2016-10" db="EMBL/GenBank/DDBJ databases">
        <authorList>
            <person name="Varghese N."/>
            <person name="Submissions S."/>
        </authorList>
    </citation>
    <scope>NUCLEOTIDE SEQUENCE [LARGE SCALE GENOMIC DNA]</scope>
    <source>
        <strain evidence="4">UNC267MFSha1.1M11</strain>
    </source>
</reference>
<feature type="transmembrane region" description="Helical" evidence="2">
    <location>
        <begin position="333"/>
        <end position="351"/>
    </location>
</feature>
<feature type="region of interest" description="Disordered" evidence="1">
    <location>
        <begin position="384"/>
        <end position="436"/>
    </location>
</feature>
<sequence length="436" mass="46961">MSSAVATDNAQVHDWFLRRGLPLVLTRRVRSRALVERSAPMISAVGALTAVTMLLAEVTDGTPDHGYALRLGVIAAVLLAAPFALTGLHRLDSRLGETGRRSAAWVVMAIFVAVMPLTVSGWTGEAAAEAPVFVLISLLAIWLTYLGFGSIASWAFRFAWIQLGALGTLMSRALPLLMLTVVVYFTGELWQLAARMTRQRLWQTIGFLALVALVFVVTTIRDEVQALRDDRAEQTDPARLLAGTPLQPAPGHQPARTALSRAENINVVAIMVVSQAIQVVLFTAGLFAFFLALGIIAIPDDVTVLWSAEQSCPVGTPPCAGTWFGVHIPIPQTVVHTSLFVAVLSGLYFTVSTSVDPLYRQRFFDPLIADVAVSLAGRDAYLELESGENRTAPTGSAEQQESSEHPHDGQAVTGEPDPDEDGPQRLGAEQQAHPSR</sequence>
<accession>A0A1G4WBM9</accession>
<proteinExistence type="predicted"/>
<evidence type="ECO:0000313" key="3">
    <source>
        <dbReference type="EMBL" id="SCX19978.1"/>
    </source>
</evidence>
<dbReference type="RefSeq" id="WP_235632855.1">
    <property type="nucleotide sequence ID" value="NZ_CP059894.1"/>
</dbReference>
<organism evidence="3 4">
    <name type="scientific">Mycolicibacterium fluoranthenivorans</name>
    <dbReference type="NCBI Taxonomy" id="258505"/>
    <lineage>
        <taxon>Bacteria</taxon>
        <taxon>Bacillati</taxon>
        <taxon>Actinomycetota</taxon>
        <taxon>Actinomycetes</taxon>
        <taxon>Mycobacteriales</taxon>
        <taxon>Mycobacteriaceae</taxon>
        <taxon>Mycolicibacterium</taxon>
    </lineage>
</organism>
<dbReference type="STRING" id="1502745.SAMN02799620_02794"/>
<evidence type="ECO:0000313" key="4">
    <source>
        <dbReference type="Proteomes" id="UP000199707"/>
    </source>
</evidence>
<keyword evidence="2" id="KW-0472">Membrane</keyword>
<gene>
    <name evidence="3" type="ORF">SAMN02799620_02794</name>
</gene>
<keyword evidence="2" id="KW-0812">Transmembrane</keyword>
<feature type="transmembrane region" description="Helical" evidence="2">
    <location>
        <begin position="103"/>
        <end position="124"/>
    </location>
</feature>
<protein>
    <recommendedName>
        <fullName evidence="5">Integral membrane protein</fullName>
    </recommendedName>
</protein>
<feature type="transmembrane region" description="Helical" evidence="2">
    <location>
        <begin position="38"/>
        <end position="56"/>
    </location>
</feature>
<evidence type="ECO:0000256" key="1">
    <source>
        <dbReference type="SAM" id="MobiDB-lite"/>
    </source>
</evidence>
<name>A0A1G4WBM9_9MYCO</name>
<evidence type="ECO:0000256" key="2">
    <source>
        <dbReference type="SAM" id="Phobius"/>
    </source>
</evidence>
<feature type="transmembrane region" description="Helical" evidence="2">
    <location>
        <begin position="201"/>
        <end position="220"/>
    </location>
</feature>